<organism evidence="3 4">
    <name type="scientific">Tanacetum coccineum</name>
    <dbReference type="NCBI Taxonomy" id="301880"/>
    <lineage>
        <taxon>Eukaryota</taxon>
        <taxon>Viridiplantae</taxon>
        <taxon>Streptophyta</taxon>
        <taxon>Embryophyta</taxon>
        <taxon>Tracheophyta</taxon>
        <taxon>Spermatophyta</taxon>
        <taxon>Magnoliopsida</taxon>
        <taxon>eudicotyledons</taxon>
        <taxon>Gunneridae</taxon>
        <taxon>Pentapetalae</taxon>
        <taxon>asterids</taxon>
        <taxon>campanulids</taxon>
        <taxon>Asterales</taxon>
        <taxon>Asteraceae</taxon>
        <taxon>Asteroideae</taxon>
        <taxon>Anthemideae</taxon>
        <taxon>Anthemidinae</taxon>
        <taxon>Tanacetum</taxon>
    </lineage>
</organism>
<reference evidence="3" key="1">
    <citation type="journal article" date="2022" name="Int. J. Mol. Sci.">
        <title>Draft Genome of Tanacetum Coccineum: Genomic Comparison of Closely Related Tanacetum-Family Plants.</title>
        <authorList>
            <person name="Yamashiro T."/>
            <person name="Shiraishi A."/>
            <person name="Nakayama K."/>
            <person name="Satake H."/>
        </authorList>
    </citation>
    <scope>NUCLEOTIDE SEQUENCE</scope>
</reference>
<dbReference type="EMBL" id="BQNB010019600">
    <property type="protein sequence ID" value="GJT87007.1"/>
    <property type="molecule type" value="Genomic_DNA"/>
</dbReference>
<dbReference type="SUPFAM" id="SSF51445">
    <property type="entry name" value="(Trans)glycosidases"/>
    <property type="match status" value="1"/>
</dbReference>
<protein>
    <submittedName>
        <fullName evidence="3">Probable galactinol--sucrose galactosyltransferase 2</fullName>
    </submittedName>
</protein>
<name>A0ABQ5HIE8_9ASTR</name>
<feature type="non-terminal residue" evidence="3">
    <location>
        <position position="1"/>
    </location>
</feature>
<evidence type="ECO:0000256" key="2">
    <source>
        <dbReference type="ARBA" id="ARBA00023277"/>
    </source>
</evidence>
<keyword evidence="4" id="KW-1185">Reference proteome</keyword>
<dbReference type="Proteomes" id="UP001151760">
    <property type="component" value="Unassembled WGS sequence"/>
</dbReference>
<dbReference type="InterPro" id="IPR008811">
    <property type="entry name" value="Glycosyl_hydrolases_36"/>
</dbReference>
<accession>A0ABQ5HIE8</accession>
<dbReference type="Pfam" id="PF05691">
    <property type="entry name" value="Raffinose_syn"/>
    <property type="match status" value="3"/>
</dbReference>
<sequence length="242" mass="26328">KVDFQNIIETLKAGLGGRDSLTRSYVQALEASIAKNFKGNGCIACMCHNTDGLYCAKQTAIIRAPDSLHPAAGYHVAARSIGGCPIYVNDKPGNHNFDLLKKLVLPDGSVLRAQLPGRPTPGCHFIDPVRYGTSLLKVWNVNKCTCVEGVCNCQGAAQVNGHDWHGETIVFCQRSGEVVWLRKCVLLLVTLKVLKYEVFYICPLKEISENISVAPIGTSCNEIGEVVVGVLKGRARCHCIDF</sequence>
<comment type="similarity">
    <text evidence="1">Belongs to the glycosyl hydrolases 36 family.</text>
</comment>
<dbReference type="InterPro" id="IPR017853">
    <property type="entry name" value="GH"/>
</dbReference>
<gene>
    <name evidence="3" type="ORF">Tco_1068724</name>
</gene>
<evidence type="ECO:0000313" key="3">
    <source>
        <dbReference type="EMBL" id="GJT87007.1"/>
    </source>
</evidence>
<comment type="caution">
    <text evidence="3">The sequence shown here is derived from an EMBL/GenBank/DDBJ whole genome shotgun (WGS) entry which is preliminary data.</text>
</comment>
<evidence type="ECO:0000256" key="1">
    <source>
        <dbReference type="ARBA" id="ARBA00007240"/>
    </source>
</evidence>
<dbReference type="PANTHER" id="PTHR31268:SF32">
    <property type="entry name" value="GALACTINOL--SUCROSE GALACTOSYLTRANSFERASE 2-RELATED"/>
    <property type="match status" value="1"/>
</dbReference>
<keyword evidence="3" id="KW-0328">Glycosyltransferase</keyword>
<dbReference type="PANTHER" id="PTHR31268">
    <property type="match status" value="1"/>
</dbReference>
<keyword evidence="3" id="KW-0808">Transferase</keyword>
<keyword evidence="2" id="KW-0119">Carbohydrate metabolism</keyword>
<evidence type="ECO:0000313" key="4">
    <source>
        <dbReference type="Proteomes" id="UP001151760"/>
    </source>
</evidence>
<proteinExistence type="inferred from homology"/>
<reference evidence="3" key="2">
    <citation type="submission" date="2022-01" db="EMBL/GenBank/DDBJ databases">
        <authorList>
            <person name="Yamashiro T."/>
            <person name="Shiraishi A."/>
            <person name="Satake H."/>
            <person name="Nakayama K."/>
        </authorList>
    </citation>
    <scope>NUCLEOTIDE SEQUENCE</scope>
</reference>
<dbReference type="GO" id="GO:0016757">
    <property type="term" value="F:glycosyltransferase activity"/>
    <property type="evidence" value="ECO:0007669"/>
    <property type="project" value="UniProtKB-KW"/>
</dbReference>